<reference evidence="2" key="2">
    <citation type="submission" date="2019-06" db="EMBL/GenBank/DDBJ databases">
        <title>Co-occurence of chitin degradation, pigmentation and bioactivity in marine Pseudoalteromonas.</title>
        <authorList>
            <person name="Sonnenschein E.C."/>
            <person name="Bech P.K."/>
        </authorList>
    </citation>
    <scope>NUCLEOTIDE SEQUENCE [LARGE SCALE GENOMIC DNA]</scope>
    <source>
        <strain evidence="2">S3790</strain>
    </source>
</reference>
<comment type="caution">
    <text evidence="1">The sequence shown here is derived from an EMBL/GenBank/DDBJ whole genome shotgun (WGS) entry which is preliminary data.</text>
</comment>
<protein>
    <submittedName>
        <fullName evidence="1">Uncharacterized protein</fullName>
    </submittedName>
</protein>
<dbReference type="EMBL" id="PNBX01000023">
    <property type="protein sequence ID" value="TMO69160.1"/>
    <property type="molecule type" value="Genomic_DNA"/>
</dbReference>
<name>A0A5S3VC96_9GAMM</name>
<evidence type="ECO:0000313" key="1">
    <source>
        <dbReference type="EMBL" id="TMO69160.1"/>
    </source>
</evidence>
<gene>
    <name evidence="1" type="ORF">CWC19_06195</name>
</gene>
<dbReference type="RefSeq" id="WP_138590975.1">
    <property type="nucleotide sequence ID" value="NZ_PNBW01000035.1"/>
</dbReference>
<sequence length="60" mass="6874">MTNNHLANLPSAEITAYVLKLPKAKQATYTHIIAAWAKRYSVIQHTNYTKNLLKYSAIRE</sequence>
<dbReference type="Proteomes" id="UP000307217">
    <property type="component" value="Unassembled WGS sequence"/>
</dbReference>
<reference evidence="1 2" key="1">
    <citation type="submission" date="2018-01" db="EMBL/GenBank/DDBJ databases">
        <authorList>
            <person name="Paulsen S."/>
            <person name="Gram L.K."/>
        </authorList>
    </citation>
    <scope>NUCLEOTIDE SEQUENCE [LARGE SCALE GENOMIC DNA]</scope>
    <source>
        <strain evidence="1 2">S3790</strain>
    </source>
</reference>
<dbReference type="AlphaFoldDB" id="A0A5S3VC96"/>
<evidence type="ECO:0000313" key="2">
    <source>
        <dbReference type="Proteomes" id="UP000307217"/>
    </source>
</evidence>
<organism evidence="1 2">
    <name type="scientific">Pseudoalteromonas aurantia</name>
    <dbReference type="NCBI Taxonomy" id="43654"/>
    <lineage>
        <taxon>Bacteria</taxon>
        <taxon>Pseudomonadati</taxon>
        <taxon>Pseudomonadota</taxon>
        <taxon>Gammaproteobacteria</taxon>
        <taxon>Alteromonadales</taxon>
        <taxon>Pseudoalteromonadaceae</taxon>
        <taxon>Pseudoalteromonas</taxon>
    </lineage>
</organism>
<accession>A0A5S3VC96</accession>
<proteinExistence type="predicted"/>